<keyword evidence="6" id="KW-0679">Respiratory chain</keyword>
<evidence type="ECO:0000256" key="16">
    <source>
        <dbReference type="SAM" id="Phobius"/>
    </source>
</evidence>
<evidence type="ECO:0000256" key="9">
    <source>
        <dbReference type="ARBA" id="ARBA00022982"/>
    </source>
</evidence>
<feature type="transmembrane region" description="Helical" evidence="16">
    <location>
        <begin position="46"/>
        <end position="66"/>
    </location>
</feature>
<evidence type="ECO:0000256" key="10">
    <source>
        <dbReference type="ARBA" id="ARBA00022989"/>
    </source>
</evidence>
<evidence type="ECO:0000256" key="8">
    <source>
        <dbReference type="ARBA" id="ARBA00022967"/>
    </source>
</evidence>
<evidence type="ECO:0000256" key="13">
    <source>
        <dbReference type="ARBA" id="ARBA00023136"/>
    </source>
</evidence>
<comment type="subcellular location">
    <subcellularLocation>
        <location evidence="1">Mitochondrion membrane</location>
        <topology evidence="1">Multi-pass membrane protein</topology>
    </subcellularLocation>
</comment>
<keyword evidence="5" id="KW-0813">Transport</keyword>
<evidence type="ECO:0000256" key="11">
    <source>
        <dbReference type="ARBA" id="ARBA00023027"/>
    </source>
</evidence>
<accession>A0A346RIE1</accession>
<evidence type="ECO:0000256" key="3">
    <source>
        <dbReference type="ARBA" id="ARBA00012944"/>
    </source>
</evidence>
<comment type="catalytic activity">
    <reaction evidence="15">
        <text>a ubiquinone + NADH + 5 H(+)(in) = a ubiquinol + NAD(+) + 4 H(+)(out)</text>
        <dbReference type="Rhea" id="RHEA:29091"/>
        <dbReference type="Rhea" id="RHEA-COMP:9565"/>
        <dbReference type="Rhea" id="RHEA-COMP:9566"/>
        <dbReference type="ChEBI" id="CHEBI:15378"/>
        <dbReference type="ChEBI" id="CHEBI:16389"/>
        <dbReference type="ChEBI" id="CHEBI:17976"/>
        <dbReference type="ChEBI" id="CHEBI:57540"/>
        <dbReference type="ChEBI" id="CHEBI:57945"/>
        <dbReference type="EC" id="7.1.1.2"/>
    </reaction>
</comment>
<dbReference type="EMBL" id="MG193444">
    <property type="protein sequence ID" value="AXS65838.1"/>
    <property type="molecule type" value="Genomic_DNA"/>
</dbReference>
<keyword evidence="11" id="KW-0520">NAD</keyword>
<keyword evidence="12 17" id="KW-0496">Mitochondrion</keyword>
<dbReference type="PANTHER" id="PTHR11435">
    <property type="entry name" value="NADH UBIQUINONE OXIDOREDUCTASE SUBUNIT ND6"/>
    <property type="match status" value="1"/>
</dbReference>
<keyword evidence="13 16" id="KW-0472">Membrane</keyword>
<evidence type="ECO:0000256" key="6">
    <source>
        <dbReference type="ARBA" id="ARBA00022660"/>
    </source>
</evidence>
<dbReference type="InterPro" id="IPR050269">
    <property type="entry name" value="ComplexI_Subunit6"/>
</dbReference>
<gene>
    <name evidence="17" type="primary">nad6</name>
</gene>
<reference evidence="17" key="1">
    <citation type="journal article" date="2018" name="J. ISSAAS">
        <title>The contribution of mitochondrial metagenomics to large-scale data mining and phylogenetic analysis of Coleoptera.</title>
        <authorList>
            <person name="Miller K."/>
            <person name="Linard B."/>
            <person name="Motyka M."/>
            <person name="Bocek M."/>
            <person name="Vogler A.P."/>
        </authorList>
    </citation>
    <scope>NUCLEOTIDE SEQUENCE</scope>
</reference>
<dbReference type="AlphaFoldDB" id="A0A346RIE1"/>
<keyword evidence="10 16" id="KW-1133">Transmembrane helix</keyword>
<evidence type="ECO:0000313" key="17">
    <source>
        <dbReference type="EMBL" id="AXS65838.1"/>
    </source>
</evidence>
<organism evidence="17">
    <name type="scientific">Curculionoidea sp. 29 KM-2017</name>
    <dbReference type="NCBI Taxonomy" id="2219413"/>
    <lineage>
        <taxon>Eukaryota</taxon>
        <taxon>Metazoa</taxon>
        <taxon>Ecdysozoa</taxon>
        <taxon>Arthropoda</taxon>
        <taxon>Hexapoda</taxon>
        <taxon>Insecta</taxon>
        <taxon>Pterygota</taxon>
        <taxon>Neoptera</taxon>
        <taxon>Endopterygota</taxon>
        <taxon>Coleoptera</taxon>
        <taxon>Polyphaga</taxon>
        <taxon>Cucujiformia</taxon>
    </lineage>
</organism>
<feature type="transmembrane region" description="Helical" evidence="16">
    <location>
        <begin position="78"/>
        <end position="98"/>
    </location>
</feature>
<dbReference type="GO" id="GO:0031966">
    <property type="term" value="C:mitochondrial membrane"/>
    <property type="evidence" value="ECO:0007669"/>
    <property type="project" value="UniProtKB-SubCell"/>
</dbReference>
<name>A0A346RIE1_9CUCU</name>
<evidence type="ECO:0000256" key="7">
    <source>
        <dbReference type="ARBA" id="ARBA00022692"/>
    </source>
</evidence>
<evidence type="ECO:0000256" key="5">
    <source>
        <dbReference type="ARBA" id="ARBA00022448"/>
    </source>
</evidence>
<dbReference type="PANTHER" id="PTHR11435:SF1">
    <property type="entry name" value="NADH-UBIQUINONE OXIDOREDUCTASE CHAIN 6"/>
    <property type="match status" value="1"/>
</dbReference>
<geneLocation type="mitochondrion" evidence="17"/>
<evidence type="ECO:0000256" key="2">
    <source>
        <dbReference type="ARBA" id="ARBA00005698"/>
    </source>
</evidence>
<evidence type="ECO:0000256" key="12">
    <source>
        <dbReference type="ARBA" id="ARBA00023128"/>
    </source>
</evidence>
<evidence type="ECO:0000256" key="15">
    <source>
        <dbReference type="ARBA" id="ARBA00049551"/>
    </source>
</evidence>
<feature type="transmembrane region" description="Helical" evidence="16">
    <location>
        <begin position="21"/>
        <end position="40"/>
    </location>
</feature>
<evidence type="ECO:0000256" key="14">
    <source>
        <dbReference type="ARBA" id="ARBA00031019"/>
    </source>
</evidence>
<sequence length="156" mass="18247">MLCITKMILILSSLFILSKHPLSFGIILLLQTINVALIINTMTINFWFSYITILVMVGGMLILFLYMTSIASNEKFSLNMKSIIIMIMIFIPIKFNYFNLNLNNILINKKIEFMLTKFYYFPLNLLLMLIIIYLLITMIAIVKICKTWKGPLRQLF</sequence>
<keyword evidence="8" id="KW-1278">Translocase</keyword>
<dbReference type="EC" id="7.1.1.2" evidence="3"/>
<comment type="similarity">
    <text evidence="2">Belongs to the complex I subunit 6 family.</text>
</comment>
<keyword evidence="7 16" id="KW-0812">Transmembrane</keyword>
<evidence type="ECO:0000256" key="4">
    <source>
        <dbReference type="ARBA" id="ARBA00021095"/>
    </source>
</evidence>
<protein>
    <recommendedName>
        <fullName evidence="4">NADH-ubiquinone oxidoreductase chain 6</fullName>
        <ecNumber evidence="3">7.1.1.2</ecNumber>
    </recommendedName>
    <alternativeName>
        <fullName evidence="14">NADH dehydrogenase subunit 6</fullName>
    </alternativeName>
</protein>
<proteinExistence type="inferred from homology"/>
<feature type="transmembrane region" description="Helical" evidence="16">
    <location>
        <begin position="118"/>
        <end position="142"/>
    </location>
</feature>
<keyword evidence="9" id="KW-0249">Electron transport</keyword>
<evidence type="ECO:0000256" key="1">
    <source>
        <dbReference type="ARBA" id="ARBA00004225"/>
    </source>
</evidence>
<dbReference type="GO" id="GO:0008137">
    <property type="term" value="F:NADH dehydrogenase (ubiquinone) activity"/>
    <property type="evidence" value="ECO:0007669"/>
    <property type="project" value="UniProtKB-EC"/>
</dbReference>